<comment type="cofactor">
    <cofactor evidence="2">
        <name>heme</name>
        <dbReference type="ChEBI" id="CHEBI:30413"/>
    </cofactor>
</comment>
<evidence type="ECO:0000256" key="2">
    <source>
        <dbReference type="PIRSR" id="PIRSR602401-1"/>
    </source>
</evidence>
<dbReference type="OrthoDB" id="1470350at2759"/>
<dbReference type="Proteomes" id="UP000256328">
    <property type="component" value="Unassembled WGS sequence"/>
</dbReference>
<dbReference type="AlphaFoldDB" id="A0A3D8QCW3"/>
<comment type="caution">
    <text evidence="3">The sequence shown here is derived from an EMBL/GenBank/DDBJ whole genome shotgun (WGS) entry which is preliminary data.</text>
</comment>
<keyword evidence="4" id="KW-1185">Reference proteome</keyword>
<feature type="binding site" description="axial binding residue" evidence="2">
    <location>
        <position position="402"/>
    </location>
    <ligand>
        <name>heme</name>
        <dbReference type="ChEBI" id="CHEBI:30413"/>
    </ligand>
    <ligandPart>
        <name>Fe</name>
        <dbReference type="ChEBI" id="CHEBI:18248"/>
    </ligandPart>
</feature>
<keyword evidence="2" id="KW-0349">Heme</keyword>
<comment type="similarity">
    <text evidence="1">Belongs to the cytochrome P450 family.</text>
</comment>
<reference evidence="3 4" key="1">
    <citation type="journal article" date="2018" name="IMA Fungus">
        <title>IMA Genome-F 9: Draft genome sequence of Annulohypoxylon stygium, Aspergillus mulundensis, Berkeleyomyces basicola (syn. Thielaviopsis basicola), Ceratocystis smalleyi, two Cercospora beticola strains, Coleophoma cylindrospora, Fusarium fracticaudum, Phialophora cf. hyalina, and Morchella septimelata.</title>
        <authorList>
            <person name="Wingfield B.D."/>
            <person name="Bills G.F."/>
            <person name="Dong Y."/>
            <person name="Huang W."/>
            <person name="Nel W.J."/>
            <person name="Swalarsk-Parry B.S."/>
            <person name="Vaghefi N."/>
            <person name="Wilken P.M."/>
            <person name="An Z."/>
            <person name="de Beer Z.W."/>
            <person name="De Vos L."/>
            <person name="Chen L."/>
            <person name="Duong T.A."/>
            <person name="Gao Y."/>
            <person name="Hammerbacher A."/>
            <person name="Kikkert J.R."/>
            <person name="Li Y."/>
            <person name="Li H."/>
            <person name="Li K."/>
            <person name="Li Q."/>
            <person name="Liu X."/>
            <person name="Ma X."/>
            <person name="Naidoo K."/>
            <person name="Pethybridge S.J."/>
            <person name="Sun J."/>
            <person name="Steenkamp E.T."/>
            <person name="van der Nest M.A."/>
            <person name="van Wyk S."/>
            <person name="Wingfield M.J."/>
            <person name="Xiong C."/>
            <person name="Yue Q."/>
            <person name="Zhang X."/>
        </authorList>
    </citation>
    <scope>NUCLEOTIDE SEQUENCE [LARGE SCALE GENOMIC DNA]</scope>
    <source>
        <strain evidence="3 4">BP5796</strain>
    </source>
</reference>
<dbReference type="PANTHER" id="PTHR24305:SF166">
    <property type="entry name" value="CYTOCHROME P450 12A4, MITOCHONDRIAL-RELATED"/>
    <property type="match status" value="1"/>
</dbReference>
<dbReference type="PRINTS" id="PR00463">
    <property type="entry name" value="EP450I"/>
</dbReference>
<evidence type="ECO:0000256" key="1">
    <source>
        <dbReference type="ARBA" id="ARBA00010617"/>
    </source>
</evidence>
<dbReference type="SUPFAM" id="SSF48264">
    <property type="entry name" value="Cytochrome P450"/>
    <property type="match status" value="1"/>
</dbReference>
<proteinExistence type="inferred from homology"/>
<dbReference type="EMBL" id="PDLN01000020">
    <property type="protein sequence ID" value="RDW59254.1"/>
    <property type="molecule type" value="Genomic_DNA"/>
</dbReference>
<dbReference type="InterPro" id="IPR036396">
    <property type="entry name" value="Cyt_P450_sf"/>
</dbReference>
<dbReference type="Pfam" id="PF00067">
    <property type="entry name" value="p450"/>
    <property type="match status" value="1"/>
</dbReference>
<dbReference type="GO" id="GO:0005506">
    <property type="term" value="F:iron ion binding"/>
    <property type="evidence" value="ECO:0007669"/>
    <property type="project" value="InterPro"/>
</dbReference>
<gene>
    <name evidence="3" type="ORF">BP5796_12178</name>
</gene>
<dbReference type="PRINTS" id="PR00385">
    <property type="entry name" value="P450"/>
</dbReference>
<evidence type="ECO:0000313" key="3">
    <source>
        <dbReference type="EMBL" id="RDW59254.1"/>
    </source>
</evidence>
<dbReference type="CDD" id="cd11069">
    <property type="entry name" value="CYP_FUM15-like"/>
    <property type="match status" value="1"/>
</dbReference>
<dbReference type="GO" id="GO:0004497">
    <property type="term" value="F:monooxygenase activity"/>
    <property type="evidence" value="ECO:0007669"/>
    <property type="project" value="InterPro"/>
</dbReference>
<dbReference type="InterPro" id="IPR001128">
    <property type="entry name" value="Cyt_P450"/>
</dbReference>
<dbReference type="GO" id="GO:0020037">
    <property type="term" value="F:heme binding"/>
    <property type="evidence" value="ECO:0007669"/>
    <property type="project" value="InterPro"/>
</dbReference>
<keyword evidence="2" id="KW-0408">Iron</keyword>
<evidence type="ECO:0000313" key="4">
    <source>
        <dbReference type="Proteomes" id="UP000256328"/>
    </source>
</evidence>
<organism evidence="3 4">
    <name type="scientific">Coleophoma crateriformis</name>
    <dbReference type="NCBI Taxonomy" id="565419"/>
    <lineage>
        <taxon>Eukaryota</taxon>
        <taxon>Fungi</taxon>
        <taxon>Dikarya</taxon>
        <taxon>Ascomycota</taxon>
        <taxon>Pezizomycotina</taxon>
        <taxon>Leotiomycetes</taxon>
        <taxon>Helotiales</taxon>
        <taxon>Dermateaceae</taxon>
        <taxon>Coleophoma</taxon>
    </lineage>
</organism>
<dbReference type="InterPro" id="IPR002401">
    <property type="entry name" value="Cyt_P450_E_grp-I"/>
</dbReference>
<dbReference type="PANTHER" id="PTHR24305">
    <property type="entry name" value="CYTOCHROME P450"/>
    <property type="match status" value="1"/>
</dbReference>
<sequence length="472" mass="53628">MREIPNDGFIYYRSILNTPRVIITTPKIVKEICTRVDEFVKPVIAKGIAGRILGEGLVLSELDKHVQQRRVFLPIFAPRHIREMYPIFWGKTCELTQKIVQEVRQGPQGEASFEIGHWASRGALDIITMATLGEDFGSIQDENASLAKTFRRAIEPSRGYIILALLEIWLPAWFVHMLPNSGNRTMRESVPIFRALCRRLLRERRQQAAEKSNNGKDLLSLCFRYEEVARANEDEVIDQMTTFLAAGHETISVGITWVIYMLCLHPEWQSLLREEARANLPDPEANHDLNNEDQKLMATSADTDNMPMTQAFVNEVLRWYPPIPQTMREALQDTVIDGRVIPKGTWIVIPIKGFHRDERFWGLDANQFNPRRWLNTDGSLNTTGGCVDKHSSLAFMQGSRSCIAQGFSKAEMACVIGAWVGRFNFELVDPELLDENQMKIALGSLSARPLNGLDVKFTIVDGWGEKKALNDM</sequence>
<name>A0A3D8QCW3_9HELO</name>
<protein>
    <submittedName>
        <fullName evidence="3">Cytochrome P450-22</fullName>
    </submittedName>
</protein>
<dbReference type="InterPro" id="IPR050121">
    <property type="entry name" value="Cytochrome_P450_monoxygenase"/>
</dbReference>
<accession>A0A3D8QCW3</accession>
<dbReference type="GO" id="GO:0016705">
    <property type="term" value="F:oxidoreductase activity, acting on paired donors, with incorporation or reduction of molecular oxygen"/>
    <property type="evidence" value="ECO:0007669"/>
    <property type="project" value="InterPro"/>
</dbReference>
<keyword evidence="2" id="KW-0479">Metal-binding</keyword>
<dbReference type="Gene3D" id="1.10.630.10">
    <property type="entry name" value="Cytochrome P450"/>
    <property type="match status" value="1"/>
</dbReference>